<dbReference type="CDD" id="cd00143">
    <property type="entry name" value="PP2Cc"/>
    <property type="match status" value="1"/>
</dbReference>
<proteinExistence type="inferred from homology"/>
<dbReference type="OrthoDB" id="10264738at2759"/>
<evidence type="ECO:0000256" key="2">
    <source>
        <dbReference type="ARBA" id="ARBA00001946"/>
    </source>
</evidence>
<evidence type="ECO:0000256" key="10">
    <source>
        <dbReference type="ARBA" id="ARBA00047761"/>
    </source>
</evidence>
<feature type="compositionally biased region" description="Polar residues" evidence="12">
    <location>
        <begin position="1"/>
        <end position="11"/>
    </location>
</feature>
<dbReference type="SMART" id="SM00332">
    <property type="entry name" value="PP2Cc"/>
    <property type="match status" value="1"/>
</dbReference>
<feature type="domain" description="PPM-type phosphatase" evidence="13">
    <location>
        <begin position="87"/>
        <end position="405"/>
    </location>
</feature>
<keyword evidence="6" id="KW-0378">Hydrolase</keyword>
<dbReference type="PANTHER" id="PTHR35476:SF3">
    <property type="entry name" value="SMALL RIBOSOMAL SUBUNIT PROTEIN MS75"/>
    <property type="match status" value="1"/>
</dbReference>
<feature type="compositionally biased region" description="Polar residues" evidence="12">
    <location>
        <begin position="160"/>
        <end position="170"/>
    </location>
</feature>
<feature type="region of interest" description="Disordered" evidence="12">
    <location>
        <begin position="1"/>
        <end position="74"/>
    </location>
</feature>
<evidence type="ECO:0000259" key="13">
    <source>
        <dbReference type="PROSITE" id="PS51746"/>
    </source>
</evidence>
<keyword evidence="5" id="KW-0479">Metal-binding</keyword>
<dbReference type="EMBL" id="CP097505">
    <property type="protein sequence ID" value="URD93575.1"/>
    <property type="molecule type" value="Genomic_DNA"/>
</dbReference>
<feature type="compositionally biased region" description="Low complexity" evidence="12">
    <location>
        <begin position="613"/>
        <end position="628"/>
    </location>
</feature>
<accession>A0A9E7FDR7</accession>
<gene>
    <name evidence="14" type="ORF">MUK42_00436</name>
</gene>
<dbReference type="GO" id="GO:0046872">
    <property type="term" value="F:metal ion binding"/>
    <property type="evidence" value="ECO:0007669"/>
    <property type="project" value="UniProtKB-KW"/>
</dbReference>
<dbReference type="Proteomes" id="UP001055439">
    <property type="component" value="Chromosome 3"/>
</dbReference>
<keyword evidence="8" id="KW-0904">Protein phosphatase</keyword>
<feature type="compositionally biased region" description="Low complexity" evidence="12">
    <location>
        <begin position="29"/>
        <end position="38"/>
    </location>
</feature>
<dbReference type="InterPro" id="IPR052851">
    <property type="entry name" value="GCD1_mitochondrial"/>
</dbReference>
<keyword evidence="7" id="KW-0460">Magnesium</keyword>
<dbReference type="InterPro" id="IPR001932">
    <property type="entry name" value="PPM-type_phosphatase-like_dom"/>
</dbReference>
<evidence type="ECO:0000256" key="6">
    <source>
        <dbReference type="ARBA" id="ARBA00022801"/>
    </source>
</evidence>
<evidence type="ECO:0000256" key="5">
    <source>
        <dbReference type="ARBA" id="ARBA00022723"/>
    </source>
</evidence>
<evidence type="ECO:0000313" key="15">
    <source>
        <dbReference type="Proteomes" id="UP001055439"/>
    </source>
</evidence>
<evidence type="ECO:0000256" key="3">
    <source>
        <dbReference type="ARBA" id="ARBA00006702"/>
    </source>
</evidence>
<dbReference type="PANTHER" id="PTHR35476">
    <property type="entry name" value="MUCIN-LIKE PROTEIN"/>
    <property type="match status" value="1"/>
</dbReference>
<comment type="catalytic activity">
    <reaction evidence="10">
        <text>O-phospho-L-seryl-[protein] + H2O = L-seryl-[protein] + phosphate</text>
        <dbReference type="Rhea" id="RHEA:20629"/>
        <dbReference type="Rhea" id="RHEA-COMP:9863"/>
        <dbReference type="Rhea" id="RHEA-COMP:11604"/>
        <dbReference type="ChEBI" id="CHEBI:15377"/>
        <dbReference type="ChEBI" id="CHEBI:29999"/>
        <dbReference type="ChEBI" id="CHEBI:43474"/>
        <dbReference type="ChEBI" id="CHEBI:83421"/>
        <dbReference type="EC" id="3.1.3.16"/>
    </reaction>
</comment>
<feature type="region of interest" description="Disordered" evidence="12">
    <location>
        <begin position="151"/>
        <end position="170"/>
    </location>
</feature>
<evidence type="ECO:0000256" key="12">
    <source>
        <dbReference type="SAM" id="MobiDB-lite"/>
    </source>
</evidence>
<evidence type="ECO:0000256" key="7">
    <source>
        <dbReference type="ARBA" id="ARBA00022842"/>
    </source>
</evidence>
<dbReference type="FunFam" id="3.60.40.10:FF:000024">
    <property type="entry name" value="probable protein phosphatase 2C 33"/>
    <property type="match status" value="1"/>
</dbReference>
<dbReference type="Gene3D" id="3.60.40.10">
    <property type="entry name" value="PPM-type phosphatase domain"/>
    <property type="match status" value="1"/>
</dbReference>
<comment type="similarity">
    <text evidence="3">Belongs to the PP2C family.</text>
</comment>
<evidence type="ECO:0000256" key="4">
    <source>
        <dbReference type="ARBA" id="ARBA00013081"/>
    </source>
</evidence>
<evidence type="ECO:0000256" key="8">
    <source>
        <dbReference type="ARBA" id="ARBA00022912"/>
    </source>
</evidence>
<sequence>MGSCLSSSPSPATADRTLTAGPRGGGSSGLSRFRSGSWRGRKKAMKEKQKRGGGGRRRAAVDGSGEAEEDELDRVPGRMFLNGASEAACLYTQQGRKGTNQDAMIVWENFSSTKDTIFCGVFDGHGPYGHMVSKKVRDSLPLKLSTQWRAGLNSHESPDPNGSISGSMNSEETASMCIDDECGESLDVDENEKLPEMYLPLKQSFLKSFKSMDKELKFHPTIDCFCSGTTAVTVVKQGQDLVIGNIGDSRAIMGTHDKENNLTAVQLTVDLKPNLPKEAARIQQCKGRVFALQDEPEVARVWLPNNDSPGLAMARAFGDFCLKDYGLISVPEISYRHLTEKDEFIVLATDGVWDVLSNKEVVDVVGSAPTRSTAARAVVDCAVRAWRLKFPTSKIDDCAVVCLFLKPISSSDPVQKCDSNRSDTESTETAVLVLADKEVTVKQETHELITVDVPTSALEPSYPVHSANEIVPVSEGPDLETVTERSQSTRSLADCISTTEDEEWSALEARRRRWRKKKSSVATRKPKCLIPTPLEMLSSTRSLLFRRRLPRHVVSLVGSPPLPPRSADPNLPFGSITLLSTALRSLSSSSSGFGESGGGGDGETKDPWNVTWGGSDQPQSSSSSSSGGLDWGETSSWSTGLTKEHFDGEAVGRQVSPTSELKAQAKAMDDEDEILRMLEKDNKESKAYVDGWRERFMETCHLLKQVREPGVRGAYLKDSEKAEMYRLHKENPEVYTVERLAKDYRIMRQRVHAILWLKEMEEEEEKKRGKPLDDSVEILLDNFPEFFNSHDREFHVASLPYKPDFKIMPEDWDGATRDRDEVLYEISMKEDQMLYEEFVQKLNFNKKKVAGEVKFHKYSRRRPSDGWSFTVEKLGARDKRGSGGGFKFVSLPDGSSRALSEMEKMYVKREAPKRRRRILPPFK</sequence>
<dbReference type="GO" id="GO:0004722">
    <property type="term" value="F:protein serine/threonine phosphatase activity"/>
    <property type="evidence" value="ECO:0007669"/>
    <property type="project" value="UniProtKB-EC"/>
</dbReference>
<dbReference type="Pfam" id="PF12298">
    <property type="entry name" value="Bot1p"/>
    <property type="match status" value="1"/>
</dbReference>
<evidence type="ECO:0000256" key="11">
    <source>
        <dbReference type="ARBA" id="ARBA00048336"/>
    </source>
</evidence>
<comment type="cofactor">
    <cofactor evidence="1">
        <name>Mn(2+)</name>
        <dbReference type="ChEBI" id="CHEBI:29035"/>
    </cofactor>
</comment>
<name>A0A9E7FDR7_9LILI</name>
<dbReference type="Pfam" id="PF00481">
    <property type="entry name" value="PP2C"/>
    <property type="match status" value="1"/>
</dbReference>
<protein>
    <recommendedName>
        <fullName evidence="4">protein-serine/threonine phosphatase</fullName>
        <ecNumber evidence="4">3.1.3.16</ecNumber>
    </recommendedName>
</protein>
<dbReference type="PROSITE" id="PS51746">
    <property type="entry name" value="PPM_2"/>
    <property type="match status" value="1"/>
</dbReference>
<feature type="compositionally biased region" description="Basic residues" evidence="12">
    <location>
        <begin position="39"/>
        <end position="58"/>
    </location>
</feature>
<reference evidence="14" key="1">
    <citation type="submission" date="2022-05" db="EMBL/GenBank/DDBJ databases">
        <title>The Musa troglodytarum L. genome provides insights into the mechanism of non-climacteric behaviour and enrichment of carotenoids.</title>
        <authorList>
            <person name="Wang J."/>
        </authorList>
    </citation>
    <scope>NUCLEOTIDE SEQUENCE</scope>
    <source>
        <tissue evidence="14">Leaf</tissue>
    </source>
</reference>
<comment type="cofactor">
    <cofactor evidence="2">
        <name>Mg(2+)</name>
        <dbReference type="ChEBI" id="CHEBI:18420"/>
    </cofactor>
</comment>
<dbReference type="EC" id="3.1.3.16" evidence="4"/>
<evidence type="ECO:0000256" key="1">
    <source>
        <dbReference type="ARBA" id="ARBA00001936"/>
    </source>
</evidence>
<dbReference type="InterPro" id="IPR036457">
    <property type="entry name" value="PPM-type-like_dom_sf"/>
</dbReference>
<evidence type="ECO:0000313" key="14">
    <source>
        <dbReference type="EMBL" id="URD93575.1"/>
    </source>
</evidence>
<dbReference type="SUPFAM" id="SSF81606">
    <property type="entry name" value="PP2C-like"/>
    <property type="match status" value="1"/>
</dbReference>
<organism evidence="14 15">
    <name type="scientific">Musa troglodytarum</name>
    <name type="common">fe'i banana</name>
    <dbReference type="NCBI Taxonomy" id="320322"/>
    <lineage>
        <taxon>Eukaryota</taxon>
        <taxon>Viridiplantae</taxon>
        <taxon>Streptophyta</taxon>
        <taxon>Embryophyta</taxon>
        <taxon>Tracheophyta</taxon>
        <taxon>Spermatophyta</taxon>
        <taxon>Magnoliopsida</taxon>
        <taxon>Liliopsida</taxon>
        <taxon>Zingiberales</taxon>
        <taxon>Musaceae</taxon>
        <taxon>Musa</taxon>
    </lineage>
</organism>
<keyword evidence="9" id="KW-0464">Manganese</keyword>
<dbReference type="AlphaFoldDB" id="A0A9E7FDR7"/>
<comment type="catalytic activity">
    <reaction evidence="11">
        <text>O-phospho-L-threonyl-[protein] + H2O = L-threonyl-[protein] + phosphate</text>
        <dbReference type="Rhea" id="RHEA:47004"/>
        <dbReference type="Rhea" id="RHEA-COMP:11060"/>
        <dbReference type="Rhea" id="RHEA-COMP:11605"/>
        <dbReference type="ChEBI" id="CHEBI:15377"/>
        <dbReference type="ChEBI" id="CHEBI:30013"/>
        <dbReference type="ChEBI" id="CHEBI:43474"/>
        <dbReference type="ChEBI" id="CHEBI:61977"/>
        <dbReference type="EC" id="3.1.3.16"/>
    </reaction>
</comment>
<evidence type="ECO:0000256" key="9">
    <source>
        <dbReference type="ARBA" id="ARBA00023211"/>
    </source>
</evidence>
<keyword evidence="15" id="KW-1185">Reference proteome</keyword>
<feature type="region of interest" description="Disordered" evidence="12">
    <location>
        <begin position="589"/>
        <end position="634"/>
    </location>
</feature>